<sequence length="136" mass="14996">MGLVGTLQVLLACAVFGLVFAAVTHYVELLSAWDHHLPRRRRQAAVSARPIEDVAFDVRRLRHRYRQPAPGTRFVKLEALRQAYDHALSEACAALRVEHLLTVLPAGPELDAERVRVEAALSARGMPLEPAGTSGR</sequence>
<reference evidence="1 2" key="1">
    <citation type="submission" date="2018-10" db="EMBL/GenBank/DDBJ databases">
        <title>Marmoricola sp. 4Q3S-7 whole genome shotgun sequence.</title>
        <authorList>
            <person name="Li F."/>
        </authorList>
    </citation>
    <scope>NUCLEOTIDE SEQUENCE [LARGE SCALE GENOMIC DNA]</scope>
    <source>
        <strain evidence="1 2">4Q3S-7</strain>
    </source>
</reference>
<evidence type="ECO:0000313" key="1">
    <source>
        <dbReference type="EMBL" id="RLV50619.1"/>
    </source>
</evidence>
<dbReference type="RefSeq" id="WP_121804301.1">
    <property type="nucleotide sequence ID" value="NZ_RDBE01000001.1"/>
</dbReference>
<accession>A0A3L8P7I8</accession>
<dbReference type="Proteomes" id="UP000281708">
    <property type="component" value="Unassembled WGS sequence"/>
</dbReference>
<organism evidence="1 2">
    <name type="scientific">Nocardioides mangrovicus</name>
    <dbReference type="NCBI Taxonomy" id="2478913"/>
    <lineage>
        <taxon>Bacteria</taxon>
        <taxon>Bacillati</taxon>
        <taxon>Actinomycetota</taxon>
        <taxon>Actinomycetes</taxon>
        <taxon>Propionibacteriales</taxon>
        <taxon>Nocardioidaceae</taxon>
        <taxon>Nocardioides</taxon>
    </lineage>
</organism>
<comment type="caution">
    <text evidence="1">The sequence shown here is derived from an EMBL/GenBank/DDBJ whole genome shotgun (WGS) entry which is preliminary data.</text>
</comment>
<evidence type="ECO:0000313" key="2">
    <source>
        <dbReference type="Proteomes" id="UP000281708"/>
    </source>
</evidence>
<name>A0A3L8P7I8_9ACTN</name>
<proteinExistence type="predicted"/>
<dbReference type="EMBL" id="RDBE01000001">
    <property type="protein sequence ID" value="RLV50619.1"/>
    <property type="molecule type" value="Genomic_DNA"/>
</dbReference>
<dbReference type="AlphaFoldDB" id="A0A3L8P7I8"/>
<protein>
    <submittedName>
        <fullName evidence="1">Uncharacterized protein</fullName>
    </submittedName>
</protein>
<dbReference type="OrthoDB" id="5198389at2"/>
<keyword evidence="2" id="KW-1185">Reference proteome</keyword>
<gene>
    <name evidence="1" type="ORF">D9V37_01215</name>
</gene>